<dbReference type="InterPro" id="IPR036457">
    <property type="entry name" value="PPM-type-like_dom_sf"/>
</dbReference>
<dbReference type="EMBL" id="BA000030">
    <property type="protein sequence ID" value="BAC67947.1"/>
    <property type="molecule type" value="Genomic_DNA"/>
</dbReference>
<dbReference type="InterPro" id="IPR052016">
    <property type="entry name" value="Bact_Sigma-Reg"/>
</dbReference>
<dbReference type="GO" id="GO:0003677">
    <property type="term" value="F:DNA binding"/>
    <property type="evidence" value="ECO:0007669"/>
    <property type="project" value="UniProtKB-KW"/>
</dbReference>
<dbReference type="HOGENOM" id="CLU_1884545_0_0_11"/>
<reference evidence="3 4" key="2">
    <citation type="journal article" date="2003" name="Nat. Biotechnol.">
        <title>Complete genome sequence and comparative analysis of the industrial microorganism Streptomyces avermitilis.</title>
        <authorList>
            <person name="Ikeda H."/>
            <person name="Ishikawa J."/>
            <person name="Hanamoto A."/>
            <person name="Shinose M."/>
            <person name="Kikuchi H."/>
            <person name="Shiba T."/>
            <person name="Sakaki Y."/>
            <person name="Hattori M."/>
            <person name="Omura S."/>
        </authorList>
    </citation>
    <scope>NUCLEOTIDE SEQUENCE [LARGE SCALE GENOMIC DNA]</scope>
    <source>
        <strain evidence="4">ATCC 31267 / DSM 46492 / JCM 5070 / NBRC 14893 / NCIMB 12804 / NRRL 8165 / MA-4680</strain>
    </source>
</reference>
<dbReference type="eggNOG" id="COG2208">
    <property type="taxonomic scope" value="Bacteria"/>
</dbReference>
<keyword evidence="4" id="KW-1185">Reference proteome</keyword>
<sequence>MATMILATLTLGDDELWQLRWTNAGHPPPLLVSHDGRARYLTDAHGILLGTGTIRPRPDVFTVLPPRTTVLLYTDGLVESPHHSIDHGLERLRRHAASLAHRPLDSFCDLLLERVRPSDNDDDVAMLALRTPTRA</sequence>
<protein>
    <submittedName>
        <fullName evidence="3">DNA-binding protein</fullName>
    </submittedName>
</protein>
<evidence type="ECO:0000259" key="2">
    <source>
        <dbReference type="Pfam" id="PF07228"/>
    </source>
</evidence>
<reference evidence="3 4" key="1">
    <citation type="journal article" date="2001" name="Proc. Natl. Acad. Sci. U.S.A.">
        <title>Genome sequence of an industrial microorganism Streptomyces avermitilis: deducing the ability of producing secondary metabolites.</title>
        <authorList>
            <person name="Omura S."/>
            <person name="Ikeda H."/>
            <person name="Ishikawa J."/>
            <person name="Hanamoto A."/>
            <person name="Takahashi C."/>
            <person name="Shinose M."/>
            <person name="Takahashi Y."/>
            <person name="Horikawa H."/>
            <person name="Nakazawa H."/>
            <person name="Osonoe T."/>
            <person name="Kikuchi H."/>
            <person name="Shiba T."/>
            <person name="Sakaki Y."/>
            <person name="Hattori M."/>
        </authorList>
    </citation>
    <scope>NUCLEOTIDE SEQUENCE [LARGE SCALE GENOMIC DNA]</scope>
    <source>
        <strain evidence="4">ATCC 31267 / DSM 46492 / JCM 5070 / NBRC 14893 / NCIMB 12804 / NRRL 8165 / MA-4680</strain>
    </source>
</reference>
<evidence type="ECO:0000313" key="3">
    <source>
        <dbReference type="EMBL" id="BAC67947.1"/>
    </source>
</evidence>
<keyword evidence="1" id="KW-0378">Hydrolase</keyword>
<accession>Q82RA5</accession>
<dbReference type="GO" id="GO:0016791">
    <property type="term" value="F:phosphatase activity"/>
    <property type="evidence" value="ECO:0007669"/>
    <property type="project" value="TreeGrafter"/>
</dbReference>
<dbReference type="Proteomes" id="UP000000428">
    <property type="component" value="Chromosome"/>
</dbReference>
<dbReference type="PANTHER" id="PTHR43156:SF2">
    <property type="entry name" value="STAGE II SPORULATION PROTEIN E"/>
    <property type="match status" value="1"/>
</dbReference>
<organism evidence="3 4">
    <name type="scientific">Streptomyces avermitilis (strain ATCC 31267 / DSM 46492 / JCM 5070 / NBRC 14893 / NCIMB 12804 / NRRL 8165 / MA-4680)</name>
    <dbReference type="NCBI Taxonomy" id="227882"/>
    <lineage>
        <taxon>Bacteria</taxon>
        <taxon>Bacillati</taxon>
        <taxon>Actinomycetota</taxon>
        <taxon>Actinomycetes</taxon>
        <taxon>Kitasatosporales</taxon>
        <taxon>Streptomycetaceae</taxon>
        <taxon>Streptomyces</taxon>
    </lineage>
</organism>
<dbReference type="InterPro" id="IPR001932">
    <property type="entry name" value="PPM-type_phosphatase-like_dom"/>
</dbReference>
<feature type="domain" description="PPM-type phosphatase" evidence="2">
    <location>
        <begin position="3"/>
        <end position="131"/>
    </location>
</feature>
<name>Q82RA5_STRAW</name>
<evidence type="ECO:0000313" key="4">
    <source>
        <dbReference type="Proteomes" id="UP000000428"/>
    </source>
</evidence>
<evidence type="ECO:0000256" key="1">
    <source>
        <dbReference type="ARBA" id="ARBA00022801"/>
    </source>
</evidence>
<dbReference type="Pfam" id="PF07228">
    <property type="entry name" value="SpoIIE"/>
    <property type="match status" value="1"/>
</dbReference>
<proteinExistence type="predicted"/>
<gene>
    <name evidence="3" type="ORF">SAVERM_238</name>
</gene>
<dbReference type="PANTHER" id="PTHR43156">
    <property type="entry name" value="STAGE II SPORULATION PROTEIN E-RELATED"/>
    <property type="match status" value="1"/>
</dbReference>
<reference evidence="3 4" key="3">
    <citation type="journal article" date="2014" name="J. Ind. Microbiol. Biotechnol.">
        <title>Genome mining of the Streptomyces avermitilis genome and development of genome-minimized hosts for heterologous expression of biosynthetic gene clusters.</title>
        <authorList>
            <person name="Ikeda H."/>
            <person name="Shin-ya K."/>
            <person name="Omura S."/>
        </authorList>
    </citation>
    <scope>NUCLEOTIDE SEQUENCE [LARGE SCALE GENOMIC DNA]</scope>
    <source>
        <strain evidence="4">ATCC 31267 / DSM 46492 / JCM 5070 / NBRC 14893 / NCIMB 12804 / NRRL 8165 / MA-4680</strain>
    </source>
</reference>
<dbReference type="SUPFAM" id="SSF81606">
    <property type="entry name" value="PP2C-like"/>
    <property type="match status" value="1"/>
</dbReference>
<keyword evidence="3" id="KW-0238">DNA-binding</keyword>
<dbReference type="AlphaFoldDB" id="Q82RA5"/>
<dbReference type="KEGG" id="sma:SAVERM_238"/>
<dbReference type="Gene3D" id="3.60.40.10">
    <property type="entry name" value="PPM-type phosphatase domain"/>
    <property type="match status" value="1"/>
</dbReference>